<proteinExistence type="predicted"/>
<gene>
    <name evidence="1" type="ORF">DKT69_20970</name>
</gene>
<comment type="caution">
    <text evidence="1">The sequence shown here is derived from an EMBL/GenBank/DDBJ whole genome shotgun (WGS) entry which is preliminary data.</text>
</comment>
<evidence type="ECO:0000313" key="2">
    <source>
        <dbReference type="Proteomes" id="UP000246050"/>
    </source>
</evidence>
<reference evidence="1 2" key="1">
    <citation type="submission" date="2018-05" db="EMBL/GenBank/DDBJ databases">
        <title>Micromonosporas from Atacama Desert.</title>
        <authorList>
            <person name="Carro L."/>
            <person name="Golinska P."/>
            <person name="Klenk H.-P."/>
            <person name="Goodfellow M."/>
        </authorList>
    </citation>
    <scope>NUCLEOTIDE SEQUENCE [LARGE SCALE GENOMIC DNA]</scope>
    <source>
        <strain evidence="1 2">4G51</strain>
    </source>
</reference>
<organism evidence="1 2">
    <name type="scientific">Micromonospora sicca</name>
    <dbReference type="NCBI Taxonomy" id="2202420"/>
    <lineage>
        <taxon>Bacteria</taxon>
        <taxon>Bacillati</taxon>
        <taxon>Actinomycetota</taxon>
        <taxon>Actinomycetes</taxon>
        <taxon>Micromonosporales</taxon>
        <taxon>Micromonosporaceae</taxon>
        <taxon>Micromonospora</taxon>
    </lineage>
</organism>
<dbReference type="EMBL" id="QGKS01000264">
    <property type="protein sequence ID" value="PWR13395.1"/>
    <property type="molecule type" value="Genomic_DNA"/>
</dbReference>
<dbReference type="AlphaFoldDB" id="A0A317DKD5"/>
<accession>A0A317DKD5</accession>
<protein>
    <submittedName>
        <fullName evidence="1">Uncharacterized protein</fullName>
    </submittedName>
</protein>
<name>A0A317DKD5_9ACTN</name>
<dbReference type="Proteomes" id="UP000246050">
    <property type="component" value="Unassembled WGS sequence"/>
</dbReference>
<sequence>MLETLGELRDTVRAEPQPGRKVKLARAYIDALGRAAELNHLADELELGAVGLRQALRVVRGAALALMEVYDEFSMVRNPGKKVNGHPLAPRVLDLAVDVNNLERPIRRLFEPSDDMVDALR</sequence>
<evidence type="ECO:0000313" key="1">
    <source>
        <dbReference type="EMBL" id="PWR13395.1"/>
    </source>
</evidence>
<dbReference type="RefSeq" id="WP_109803228.1">
    <property type="nucleotide sequence ID" value="NZ_QGKS01000264.1"/>
</dbReference>